<proteinExistence type="predicted"/>
<reference evidence="2 3" key="1">
    <citation type="submission" date="2023-11" db="EMBL/GenBank/DDBJ databases">
        <title>Peredibacter starrii A3.12.</title>
        <authorList>
            <person name="Mitchell R.J."/>
        </authorList>
    </citation>
    <scope>NUCLEOTIDE SEQUENCE [LARGE SCALE GENOMIC DNA]</scope>
    <source>
        <strain evidence="2 3">A3.12</strain>
    </source>
</reference>
<dbReference type="InterPro" id="IPR000015">
    <property type="entry name" value="Fimb_usher"/>
</dbReference>
<dbReference type="GO" id="GO:0009297">
    <property type="term" value="P:pilus assembly"/>
    <property type="evidence" value="ECO:0007669"/>
    <property type="project" value="InterPro"/>
</dbReference>
<dbReference type="PANTHER" id="PTHR30451:SF5">
    <property type="entry name" value="SLR0019 PROTEIN"/>
    <property type="match status" value="1"/>
</dbReference>
<keyword evidence="3" id="KW-1185">Reference proteome</keyword>
<evidence type="ECO:0000256" key="1">
    <source>
        <dbReference type="SAM" id="SignalP"/>
    </source>
</evidence>
<evidence type="ECO:0008006" key="4">
    <source>
        <dbReference type="Google" id="ProtNLM"/>
    </source>
</evidence>
<dbReference type="Pfam" id="PF00577">
    <property type="entry name" value="Usher"/>
    <property type="match status" value="1"/>
</dbReference>
<protein>
    <recommendedName>
        <fullName evidence="4">Outer membrane usher protein</fullName>
    </recommendedName>
</protein>
<dbReference type="KEGG" id="psti:SOO65_14575"/>
<dbReference type="RefSeq" id="WP_321391561.1">
    <property type="nucleotide sequence ID" value="NZ_CP139487.1"/>
</dbReference>
<dbReference type="GO" id="GO:0009279">
    <property type="term" value="C:cell outer membrane"/>
    <property type="evidence" value="ECO:0007669"/>
    <property type="project" value="TreeGrafter"/>
</dbReference>
<keyword evidence="1" id="KW-0732">Signal</keyword>
<feature type="chain" id="PRO_5043769185" description="Outer membrane usher protein" evidence="1">
    <location>
        <begin position="21"/>
        <end position="792"/>
    </location>
</feature>
<name>A0AAX4HL79_9BACT</name>
<evidence type="ECO:0000313" key="3">
    <source>
        <dbReference type="Proteomes" id="UP001324634"/>
    </source>
</evidence>
<dbReference type="Proteomes" id="UP001324634">
    <property type="component" value="Chromosome"/>
</dbReference>
<feature type="signal peptide" evidence="1">
    <location>
        <begin position="1"/>
        <end position="20"/>
    </location>
</feature>
<organism evidence="2 3">
    <name type="scientific">Peredibacter starrii</name>
    <dbReference type="NCBI Taxonomy" id="28202"/>
    <lineage>
        <taxon>Bacteria</taxon>
        <taxon>Pseudomonadati</taxon>
        <taxon>Bdellovibrionota</taxon>
        <taxon>Bacteriovoracia</taxon>
        <taxon>Bacteriovoracales</taxon>
        <taxon>Bacteriovoracaceae</taxon>
        <taxon>Peredibacter</taxon>
    </lineage>
</organism>
<dbReference type="Gene3D" id="2.60.40.3110">
    <property type="match status" value="1"/>
</dbReference>
<dbReference type="GO" id="GO:0015473">
    <property type="term" value="F:fimbrial usher porin activity"/>
    <property type="evidence" value="ECO:0007669"/>
    <property type="project" value="InterPro"/>
</dbReference>
<evidence type="ECO:0000313" key="2">
    <source>
        <dbReference type="EMBL" id="WPU63917.1"/>
    </source>
</evidence>
<dbReference type="AlphaFoldDB" id="A0AAX4HL79"/>
<dbReference type="EMBL" id="CP139487">
    <property type="protein sequence ID" value="WPU63917.1"/>
    <property type="molecule type" value="Genomic_DNA"/>
</dbReference>
<accession>A0AAX4HL79</accession>
<sequence>MTKIFLLVLLFLVGLNTTIASDVQGHTYEANLPLYDEENNLGDVTALIEGEKVIFIDRDDLKAVLQNVLKDDTLNSLDKLPERVRPEILPFAITFSPEELKLMASLGLEIKSRKKTDLGVNLEEEKKLALRPAPFGGAINYRLEKNWAHDDLGGDYFDGQFNSFMNLKSVVLENQTYYQDNKEKPWFRGDTRLVKDFEKHQIRTQIGDVYPQIQGFMAPRPMGGINIARNFTLNPYRLPYPTGNQNFNLKSRSFVKYFVNSVLVKSEYLPAGNYTAKDIPLNNGLNTVLIEATDDLGQKQVFVFRASSSISLLNEGESRFDVSYGAPFLDSATKRTYLEGDGKVFSGFYQYGFSSLLSSSVYLQNQNDFNLMGAEVINATAIGNFTLGGAHSMLGDVDGNAASVGYQLVTQGQKWFDSHTLGLRYEFRSQDFKTTLLDVASSVQNAYAATYTVPVGSHITLALGGNYGDVRNNNLENRYGYDSSASFRLFNQHNVTVYVSRNRDEFKKWNDVAYVFFTFMFPESNNFVSGLYDYNKETVKATLMRDNQNRLYKTRAQAIAEYGADKQNGEVDLSYPTPVGDFGGRITGNRLTESNQTIGRGSARINSALVFAFDDGEFGGGISRPVPGSFVLFKPEKRLKDQKIGLKSTSPFTEAESGLFDEIVFSNLIAYQYRDIQLDPTFLDPGRTLVKEKFMLYPTYRSAHLITLRERGAVVLTGTILNADGSPLSLQVGSLNDMPFFTNSDGMIFIEGVEPGRYEISLPDREEKIPVFVNENDKGMKNLGTIQLKDEL</sequence>
<gene>
    <name evidence="2" type="ORF">SOO65_14575</name>
</gene>
<dbReference type="PANTHER" id="PTHR30451">
    <property type="entry name" value="OUTER MEMBRANE USHER PROTEIN"/>
    <property type="match status" value="1"/>
</dbReference>